<dbReference type="Proteomes" id="UP000077315">
    <property type="component" value="Unassembled WGS sequence"/>
</dbReference>
<keyword evidence="2" id="KW-1185">Reference proteome</keyword>
<evidence type="ECO:0000313" key="1">
    <source>
        <dbReference type="EMBL" id="OAD79055.1"/>
    </source>
</evidence>
<dbReference type="AlphaFoldDB" id="A0A162Y8W5"/>
<organism evidence="1 2">
    <name type="scientific">Phycomyces blakesleeanus (strain ATCC 8743b / DSM 1359 / FGSC 10004 / NBRC 33097 / NRRL 1555)</name>
    <dbReference type="NCBI Taxonomy" id="763407"/>
    <lineage>
        <taxon>Eukaryota</taxon>
        <taxon>Fungi</taxon>
        <taxon>Fungi incertae sedis</taxon>
        <taxon>Mucoromycota</taxon>
        <taxon>Mucoromycotina</taxon>
        <taxon>Mucoromycetes</taxon>
        <taxon>Mucorales</taxon>
        <taxon>Phycomycetaceae</taxon>
        <taxon>Phycomyces</taxon>
    </lineage>
</organism>
<dbReference type="VEuPathDB" id="FungiDB:PHYBLDRAFT_62184"/>
<gene>
    <name evidence="1" type="ORF">PHYBLDRAFT_62184</name>
</gene>
<sequence>MSCLNRDGLNDFQFAPLILSVSQDFSGPLTKTYTLGGFTKCHWSLSRSSFLIIHRLLFSTDRQIIFYRQCHCILCLSTLLFSELSVNKQAKKACLSKQWNTVGVNCTRGGPMDVGKE</sequence>
<proteinExistence type="predicted"/>
<accession>A0A162Y8W5</accession>
<dbReference type="InParanoid" id="A0A162Y8W5"/>
<evidence type="ECO:0000313" key="2">
    <source>
        <dbReference type="Proteomes" id="UP000077315"/>
    </source>
</evidence>
<dbReference type="EMBL" id="KV440973">
    <property type="protein sequence ID" value="OAD79055.1"/>
    <property type="molecule type" value="Genomic_DNA"/>
</dbReference>
<name>A0A162Y8W5_PHYB8</name>
<dbReference type="GeneID" id="29001826"/>
<protein>
    <submittedName>
        <fullName evidence="1">Uncharacterized protein</fullName>
    </submittedName>
</protein>
<dbReference type="RefSeq" id="XP_018297095.1">
    <property type="nucleotide sequence ID" value="XM_018440920.1"/>
</dbReference>
<reference evidence="2" key="1">
    <citation type="submission" date="2015-06" db="EMBL/GenBank/DDBJ databases">
        <title>Expansion of signal transduction pathways in fungi by whole-genome duplication.</title>
        <authorList>
            <consortium name="DOE Joint Genome Institute"/>
            <person name="Corrochano L.M."/>
            <person name="Kuo A."/>
            <person name="Marcet-Houben M."/>
            <person name="Polaino S."/>
            <person name="Salamov A."/>
            <person name="Villalobos J.M."/>
            <person name="Alvarez M.I."/>
            <person name="Avalos J."/>
            <person name="Benito E.P."/>
            <person name="Benoit I."/>
            <person name="Burger G."/>
            <person name="Camino L.P."/>
            <person name="Canovas D."/>
            <person name="Cerda-Olmedo E."/>
            <person name="Cheng J.-F."/>
            <person name="Dominguez A."/>
            <person name="Elias M."/>
            <person name="Eslava A.P."/>
            <person name="Glaser F."/>
            <person name="Grimwood J."/>
            <person name="Gutierrez G."/>
            <person name="Heitman J."/>
            <person name="Henrissat B."/>
            <person name="Iturriaga E.A."/>
            <person name="Lang B.F."/>
            <person name="Lavin J.L."/>
            <person name="Lee S."/>
            <person name="Li W."/>
            <person name="Lindquist E."/>
            <person name="Lopez-Garcia S."/>
            <person name="Luque E.M."/>
            <person name="Marcos A.T."/>
            <person name="Martin J."/>
            <person name="McCluskey K."/>
            <person name="Medina H.R."/>
            <person name="Miralles-Duran A."/>
            <person name="Miyazaki A."/>
            <person name="Munoz-Torres E."/>
            <person name="Oguiza J.A."/>
            <person name="Ohm R."/>
            <person name="Olmedo M."/>
            <person name="Orejas M."/>
            <person name="Ortiz-Castellanos L."/>
            <person name="Pisabarro A.G."/>
            <person name="Rodriguez-Romero J."/>
            <person name="Ruiz-Herrera J."/>
            <person name="Ruiz-Vazquez R."/>
            <person name="Sanz C."/>
            <person name="Schackwitz W."/>
            <person name="Schmutz J."/>
            <person name="Shahriari M."/>
            <person name="Shelest E."/>
            <person name="Silva-Franco F."/>
            <person name="Soanes D."/>
            <person name="Syed K."/>
            <person name="Tagua V.G."/>
            <person name="Talbot N.J."/>
            <person name="Thon M."/>
            <person name="De vries R.P."/>
            <person name="Wiebenga A."/>
            <person name="Yadav J.S."/>
            <person name="Braun E.L."/>
            <person name="Baker S."/>
            <person name="Garre V."/>
            <person name="Horwitz B."/>
            <person name="Torres-Martinez S."/>
            <person name="Idnurm A."/>
            <person name="Herrera-Estrella A."/>
            <person name="Gabaldon T."/>
            <person name="Grigoriev I.V."/>
        </authorList>
    </citation>
    <scope>NUCLEOTIDE SEQUENCE [LARGE SCALE GENOMIC DNA]</scope>
    <source>
        <strain evidence="2">NRRL 1555(-)</strain>
    </source>
</reference>